<dbReference type="Proteomes" id="UP000499080">
    <property type="component" value="Unassembled WGS sequence"/>
</dbReference>
<proteinExistence type="predicted"/>
<reference evidence="3 4" key="1">
    <citation type="journal article" date="2019" name="Sci. Rep.">
        <title>Orb-weaving spider Araneus ventricosus genome elucidates the spidroin gene catalogue.</title>
        <authorList>
            <person name="Kono N."/>
            <person name="Nakamura H."/>
            <person name="Ohtoshi R."/>
            <person name="Moran D.A.P."/>
            <person name="Shinohara A."/>
            <person name="Yoshida Y."/>
            <person name="Fujiwara M."/>
            <person name="Mori M."/>
            <person name="Tomita M."/>
            <person name="Arakawa K."/>
        </authorList>
    </citation>
    <scope>NUCLEOTIDE SEQUENCE [LARGE SCALE GENOMIC DNA]</scope>
</reference>
<feature type="non-terminal residue" evidence="3">
    <location>
        <position position="1"/>
    </location>
</feature>
<dbReference type="AlphaFoldDB" id="A0A4Y2GW11"/>
<evidence type="ECO:0000313" key="4">
    <source>
        <dbReference type="Proteomes" id="UP000499080"/>
    </source>
</evidence>
<feature type="region of interest" description="Disordered" evidence="1">
    <location>
        <begin position="92"/>
        <end position="125"/>
    </location>
</feature>
<feature type="region of interest" description="Disordered" evidence="1">
    <location>
        <begin position="27"/>
        <end position="72"/>
    </location>
</feature>
<feature type="compositionally biased region" description="Basic and acidic residues" evidence="1">
    <location>
        <begin position="38"/>
        <end position="59"/>
    </location>
</feature>
<evidence type="ECO:0000256" key="1">
    <source>
        <dbReference type="SAM" id="MobiDB-lite"/>
    </source>
</evidence>
<comment type="caution">
    <text evidence="3">The sequence shown here is derived from an EMBL/GenBank/DDBJ whole genome shotgun (WGS) entry which is preliminary data.</text>
</comment>
<dbReference type="EMBL" id="BGPR01178953">
    <property type="protein sequence ID" value="GBM56284.1"/>
    <property type="molecule type" value="Genomic_DNA"/>
</dbReference>
<organism evidence="3 4">
    <name type="scientific">Araneus ventricosus</name>
    <name type="common">Orbweaver spider</name>
    <name type="synonym">Epeira ventricosa</name>
    <dbReference type="NCBI Taxonomy" id="182803"/>
    <lineage>
        <taxon>Eukaryota</taxon>
        <taxon>Metazoa</taxon>
        <taxon>Ecdysozoa</taxon>
        <taxon>Arthropoda</taxon>
        <taxon>Chelicerata</taxon>
        <taxon>Arachnida</taxon>
        <taxon>Araneae</taxon>
        <taxon>Araneomorphae</taxon>
        <taxon>Entelegynae</taxon>
        <taxon>Araneoidea</taxon>
        <taxon>Araneidae</taxon>
        <taxon>Araneus</taxon>
    </lineage>
</organism>
<sequence>YSQSPTSVPIDLGKEDDNACAVNCDDVVNSPKQMSPHESSKPEEAAENASDKTSSKHELSNSLNKLNVEEIKRKDTLNDKILNAIEGSHSLKRTVKKKNKGLPKYQTNPVKSSQNKEKKIKKSKNKDLLTYANKTDRPIKVYPKTVLTTIEKKDSSILSHSMSLESLEDLRKTLKETISPASRTIDKVQNFINDKKDLMTSTSLENDSQREKMANNSEKLSLKPYGLASCSKIPVHEFRTYQAKSNKKTNEILLDPLQDKYRIKDKECKISKLCCNDDNQREKMADNSEKQPLKPYGLASGSKIPVNEFRRYQTKSNEKTNEILLEALQENYRIKDKECKISIFCCNDVEGAYEIICRRKRSVATVTVQVFRFRPHQ</sequence>
<name>A0A4Y2GW11_ARAVE</name>
<feature type="compositionally biased region" description="Basic residues" evidence="1">
    <location>
        <begin position="92"/>
        <end position="101"/>
    </location>
</feature>
<gene>
    <name evidence="2" type="ORF">AVEN_181809_1</name>
    <name evidence="3" type="ORF">AVEN_200949_1</name>
</gene>
<dbReference type="EMBL" id="BGPR01178951">
    <property type="protein sequence ID" value="GBM56278.1"/>
    <property type="molecule type" value="Genomic_DNA"/>
</dbReference>
<accession>A0A4Y2GW11</accession>
<keyword evidence="4" id="KW-1185">Reference proteome</keyword>
<protein>
    <submittedName>
        <fullName evidence="3">Uncharacterized protein</fullName>
    </submittedName>
</protein>
<evidence type="ECO:0000313" key="2">
    <source>
        <dbReference type="EMBL" id="GBM56278.1"/>
    </source>
</evidence>
<evidence type="ECO:0000313" key="3">
    <source>
        <dbReference type="EMBL" id="GBM56284.1"/>
    </source>
</evidence>